<evidence type="ECO:0000256" key="2">
    <source>
        <dbReference type="ARBA" id="ARBA00008936"/>
    </source>
</evidence>
<dbReference type="FunFam" id="3.40.50.12240:FF:000002">
    <property type="entry name" value="Flagellum-specific ATP synthase FliI"/>
    <property type="match status" value="1"/>
</dbReference>
<evidence type="ECO:0000259" key="17">
    <source>
        <dbReference type="SMART" id="SM00382"/>
    </source>
</evidence>
<comment type="catalytic activity">
    <reaction evidence="16">
        <text>ATP + H2O + cellular proteinSide 1 = ADP + phosphate + cellular proteinSide 2.</text>
        <dbReference type="EC" id="7.4.2.8"/>
    </reaction>
</comment>
<dbReference type="InterPro" id="IPR003593">
    <property type="entry name" value="AAA+_ATPase"/>
</dbReference>
<evidence type="ECO:0000256" key="12">
    <source>
        <dbReference type="ARBA" id="ARBA00022967"/>
    </source>
</evidence>
<keyword evidence="5" id="KW-0813">Transport</keyword>
<evidence type="ECO:0000256" key="11">
    <source>
        <dbReference type="ARBA" id="ARBA00022927"/>
    </source>
</evidence>
<dbReference type="GO" id="GO:0030254">
    <property type="term" value="P:protein secretion by the type III secretion system"/>
    <property type="evidence" value="ECO:0007669"/>
    <property type="project" value="InterPro"/>
</dbReference>
<dbReference type="EC" id="7.1.2.2" evidence="3"/>
<keyword evidence="14" id="KW-1006">Bacterial flagellum protein export</keyword>
<dbReference type="PATRIC" id="fig|875330.6.peg.2994"/>
<dbReference type="EMBL" id="ADWY01000813">
    <property type="protein sequence ID" value="EGH14722.1"/>
    <property type="molecule type" value="Genomic_DNA"/>
</dbReference>
<name>F3C6U0_PSESG</name>
<feature type="domain" description="AAA+ ATPase" evidence="17">
    <location>
        <begin position="167"/>
        <end position="350"/>
    </location>
</feature>
<dbReference type="PROSITE" id="PS00152">
    <property type="entry name" value="ATPASE_ALPHA_BETA"/>
    <property type="match status" value="1"/>
</dbReference>
<reference evidence="18 19" key="1">
    <citation type="journal article" date="2011" name="PLoS Pathog.">
        <title>Dynamic evolution of pathogenicity revealed by sequencing and comparative genomics of 19 Pseudomonas syringae isolates.</title>
        <authorList>
            <person name="Baltrus D.A."/>
            <person name="Nishimura M.T."/>
            <person name="Romanchuk A."/>
            <person name="Chang J.H."/>
            <person name="Mukhtar M.S."/>
            <person name="Cherkis K."/>
            <person name="Roach J."/>
            <person name="Grant S.R."/>
            <person name="Jones C.D."/>
            <person name="Dangl J.L."/>
        </authorList>
    </citation>
    <scope>NUCLEOTIDE SEQUENCE [LARGE SCALE GENOMIC DNA]</scope>
    <source>
        <strain evidence="19">race 4</strain>
    </source>
</reference>
<evidence type="ECO:0000256" key="14">
    <source>
        <dbReference type="ARBA" id="ARBA00023225"/>
    </source>
</evidence>
<evidence type="ECO:0000256" key="7">
    <source>
        <dbReference type="ARBA" id="ARBA00022741"/>
    </source>
</evidence>
<proteinExistence type="inferred from homology"/>
<dbReference type="CDD" id="cd01136">
    <property type="entry name" value="ATPase_flagellum-secretory_path_III"/>
    <property type="match status" value="1"/>
</dbReference>
<evidence type="ECO:0000256" key="6">
    <source>
        <dbReference type="ARBA" id="ARBA00022490"/>
    </source>
</evidence>
<keyword evidence="12" id="KW-1278">Translocase</keyword>
<dbReference type="PANTHER" id="PTHR15184:SF81">
    <property type="entry name" value="FLAGELLUM-SPECIFIC ATP SYNTHASE"/>
    <property type="match status" value="1"/>
</dbReference>
<comment type="similarity">
    <text evidence="2">Belongs to the ATPase alpha/beta chains family.</text>
</comment>
<evidence type="ECO:0000256" key="9">
    <source>
        <dbReference type="ARBA" id="ARBA00022795"/>
    </source>
</evidence>
<dbReference type="SUPFAM" id="SSF52540">
    <property type="entry name" value="P-loop containing nucleoside triphosphate hydrolases"/>
    <property type="match status" value="1"/>
</dbReference>
<protein>
    <recommendedName>
        <fullName evidence="4">Flagellum-specific ATP synthase</fullName>
        <ecNumber evidence="3">7.1.2.2</ecNumber>
    </recommendedName>
</protein>
<keyword evidence="8" id="KW-0375">Hydrogen ion transport</keyword>
<dbReference type="InterPro" id="IPR020003">
    <property type="entry name" value="ATPase_a/bsu_AS"/>
</dbReference>
<evidence type="ECO:0000256" key="10">
    <source>
        <dbReference type="ARBA" id="ARBA00022840"/>
    </source>
</evidence>
<dbReference type="SMART" id="SM00382">
    <property type="entry name" value="AAA"/>
    <property type="match status" value="1"/>
</dbReference>
<dbReference type="GO" id="GO:0016887">
    <property type="term" value="F:ATP hydrolysis activity"/>
    <property type="evidence" value="ECO:0007669"/>
    <property type="project" value="InterPro"/>
</dbReference>
<dbReference type="HOGENOM" id="CLU_449676_0_0_6"/>
<evidence type="ECO:0000313" key="18">
    <source>
        <dbReference type="EMBL" id="EGH14722.1"/>
    </source>
</evidence>
<evidence type="ECO:0000256" key="16">
    <source>
        <dbReference type="ARBA" id="ARBA00034006"/>
    </source>
</evidence>
<dbReference type="InterPro" id="IPR027417">
    <property type="entry name" value="P-loop_NTPase"/>
</dbReference>
<dbReference type="Proteomes" id="UP000005466">
    <property type="component" value="Unassembled WGS sequence"/>
</dbReference>
<keyword evidence="13" id="KW-0406">Ion transport</keyword>
<dbReference type="Gene3D" id="3.40.50.12240">
    <property type="match status" value="1"/>
</dbReference>
<dbReference type="InterPro" id="IPR040627">
    <property type="entry name" value="T3SS_ATPase_C"/>
</dbReference>
<dbReference type="NCBIfam" id="TIGR01026">
    <property type="entry name" value="fliI_yscN"/>
    <property type="match status" value="1"/>
</dbReference>
<dbReference type="AlphaFoldDB" id="F3C6U0"/>
<keyword evidence="11" id="KW-0653">Protein transport</keyword>
<organism evidence="18 19">
    <name type="scientific">Pseudomonas savastanoi pv. glycinea str. race 4</name>
    <dbReference type="NCBI Taxonomy" id="875330"/>
    <lineage>
        <taxon>Bacteria</taxon>
        <taxon>Pseudomonadati</taxon>
        <taxon>Pseudomonadota</taxon>
        <taxon>Gammaproteobacteria</taxon>
        <taxon>Pseudomonadales</taxon>
        <taxon>Pseudomonadaceae</taxon>
        <taxon>Pseudomonas</taxon>
    </lineage>
</organism>
<evidence type="ECO:0000256" key="4">
    <source>
        <dbReference type="ARBA" id="ARBA00020580"/>
    </source>
</evidence>
<keyword evidence="7" id="KW-0547">Nucleotide-binding</keyword>
<dbReference type="GO" id="GO:0044781">
    <property type="term" value="P:bacterial-type flagellum organization"/>
    <property type="evidence" value="ECO:0007669"/>
    <property type="project" value="UniProtKB-KW"/>
</dbReference>
<keyword evidence="6" id="KW-0963">Cytoplasm</keyword>
<dbReference type="PANTHER" id="PTHR15184">
    <property type="entry name" value="ATP SYNTHASE"/>
    <property type="match status" value="1"/>
</dbReference>
<dbReference type="GO" id="GO:0046933">
    <property type="term" value="F:proton-transporting ATP synthase activity, rotational mechanism"/>
    <property type="evidence" value="ECO:0007669"/>
    <property type="project" value="TreeGrafter"/>
</dbReference>
<dbReference type="InterPro" id="IPR005714">
    <property type="entry name" value="ATPase_T3SS_FliI/YscN"/>
</dbReference>
<evidence type="ECO:0000313" key="19">
    <source>
        <dbReference type="Proteomes" id="UP000005466"/>
    </source>
</evidence>
<keyword evidence="10" id="KW-0067">ATP-binding</keyword>
<evidence type="ECO:0000256" key="13">
    <source>
        <dbReference type="ARBA" id="ARBA00023065"/>
    </source>
</evidence>
<comment type="caution">
    <text evidence="18">The sequence shown here is derived from an EMBL/GenBank/DDBJ whole genome shotgun (WGS) entry which is preliminary data.</text>
</comment>
<dbReference type="GO" id="GO:0030257">
    <property type="term" value="C:type III protein secretion system complex"/>
    <property type="evidence" value="ECO:0007669"/>
    <property type="project" value="InterPro"/>
</dbReference>
<sequence>MRLDRTSFGKRLGSYAESISLPAQPVVEGRLLRMVGLTLEAEGLRAAMGSRCVVINDDSHHPVEVEAEVMGFSGGKVFLMPVGSVAGIAPGARVVPLADTGRLPMGMSMLGRVLDGAGRPLDGRSPIKAEDWVPMDGPTINPLKRDPISQPLDVGIRCINGLLTVGRGQRLGLFAGTGVGKSVLLGMMTRFTEADIIVVGLIGERGREVKEFIEHILGEEGLKRSVVVASPADDAPLMRLRAAMYCTRIAEYFRDKGKNVLLLMDSLTRFAQAQREIALAIGEPPATKGYPPSVFARLPKLVERAGNAEAGGGSITAFYTVLSEGDDQQDPIADSARGVLDGHIVLSRRLAEEGHYPAIDIEASISRVMPAVVSPEHMARAQHFKQLWSRYQQTRDLISVGCLCGGRRSRDRHGDCVAPGVGGAISARACETTKACKAVARRWRLYSHRHLAADSLWLRVERRVLRQWSRWRKPPSERRLSGLGIFRGRSIWPTTSCRSLTSFVRIISSNGCNAAVPGFPGSGYWVISAFSASSMSPLPSNTKALSGTRPISIGRGAPGRIVTRGSKACVSWCSVIWMKHAGWRISGSRNCSTSCRSVCLVTNNSDV</sequence>
<evidence type="ECO:0000256" key="3">
    <source>
        <dbReference type="ARBA" id="ARBA00012473"/>
    </source>
</evidence>
<dbReference type="GO" id="GO:0005524">
    <property type="term" value="F:ATP binding"/>
    <property type="evidence" value="ECO:0007669"/>
    <property type="project" value="UniProtKB-KW"/>
</dbReference>
<dbReference type="CDD" id="cd18117">
    <property type="entry name" value="ATP-synt_flagellum-secretory_path_III_N"/>
    <property type="match status" value="1"/>
</dbReference>
<evidence type="ECO:0000256" key="15">
    <source>
        <dbReference type="ARBA" id="ARBA00023310"/>
    </source>
</evidence>
<comment type="subcellular location">
    <subcellularLocation>
        <location evidence="1">Cytoplasm</location>
    </subcellularLocation>
</comment>
<keyword evidence="15" id="KW-0066">ATP synthesis</keyword>
<evidence type="ECO:0000256" key="8">
    <source>
        <dbReference type="ARBA" id="ARBA00022781"/>
    </source>
</evidence>
<dbReference type="InterPro" id="IPR050053">
    <property type="entry name" value="ATPase_alpha/beta_chains"/>
</dbReference>
<dbReference type="GO" id="GO:0005737">
    <property type="term" value="C:cytoplasm"/>
    <property type="evidence" value="ECO:0007669"/>
    <property type="project" value="UniProtKB-SubCell"/>
</dbReference>
<evidence type="ECO:0000256" key="5">
    <source>
        <dbReference type="ARBA" id="ARBA00022448"/>
    </source>
</evidence>
<dbReference type="InterPro" id="IPR000194">
    <property type="entry name" value="ATPase_F1/V1/A1_a/bsu_nucl-bd"/>
</dbReference>
<dbReference type="Pfam" id="PF00006">
    <property type="entry name" value="ATP-synt_ab"/>
    <property type="match status" value="1"/>
</dbReference>
<accession>F3C6U0</accession>
<gene>
    <name evidence="18" type="primary">fliI</name>
    <name evidence="18" type="ORF">Pgy4_17414</name>
</gene>
<dbReference type="Pfam" id="PF18269">
    <property type="entry name" value="T3SS_ATPase_C"/>
    <property type="match status" value="1"/>
</dbReference>
<dbReference type="GO" id="GO:0008564">
    <property type="term" value="F:protein-exporting ATPase activity"/>
    <property type="evidence" value="ECO:0007669"/>
    <property type="project" value="UniProtKB-EC"/>
</dbReference>
<keyword evidence="9" id="KW-1005">Bacterial flagellum biogenesis</keyword>
<evidence type="ECO:0000256" key="1">
    <source>
        <dbReference type="ARBA" id="ARBA00004496"/>
    </source>
</evidence>